<evidence type="ECO:0000256" key="6">
    <source>
        <dbReference type="SAM" id="Phobius"/>
    </source>
</evidence>
<accession>A0A8S3ZF61</accession>
<dbReference type="Proteomes" id="UP000678393">
    <property type="component" value="Unassembled WGS sequence"/>
</dbReference>
<reference evidence="8" key="1">
    <citation type="submission" date="2021-04" db="EMBL/GenBank/DDBJ databases">
        <authorList>
            <consortium name="Molecular Ecology Group"/>
        </authorList>
    </citation>
    <scope>NUCLEOTIDE SEQUENCE</scope>
</reference>
<evidence type="ECO:0000313" key="8">
    <source>
        <dbReference type="EMBL" id="CAG5126420.1"/>
    </source>
</evidence>
<keyword evidence="2" id="KW-0479">Metal-binding</keyword>
<dbReference type="GO" id="GO:0005741">
    <property type="term" value="C:mitochondrial outer membrane"/>
    <property type="evidence" value="ECO:0007669"/>
    <property type="project" value="TreeGrafter"/>
</dbReference>
<dbReference type="InterPro" id="IPR042216">
    <property type="entry name" value="MitoNEET_CISD"/>
</dbReference>
<evidence type="ECO:0000256" key="2">
    <source>
        <dbReference type="ARBA" id="ARBA00022723"/>
    </source>
</evidence>
<dbReference type="GO" id="GO:0046872">
    <property type="term" value="F:metal ion binding"/>
    <property type="evidence" value="ECO:0007669"/>
    <property type="project" value="UniProtKB-KW"/>
</dbReference>
<dbReference type="InterPro" id="IPR045131">
    <property type="entry name" value="CISD1/2"/>
</dbReference>
<proteinExistence type="predicted"/>
<keyword evidence="6" id="KW-0812">Transmembrane</keyword>
<evidence type="ECO:0000313" key="9">
    <source>
        <dbReference type="Proteomes" id="UP000678393"/>
    </source>
</evidence>
<keyword evidence="1" id="KW-0001">2Fe-2S</keyword>
<name>A0A8S3ZF61_9EUPU</name>
<dbReference type="PANTHER" id="PTHR13680">
    <property type="entry name" value="CDGSH IRON-SULFUR DOMAIN-CONTAINING PROTEIN 1"/>
    <property type="match status" value="1"/>
</dbReference>
<gene>
    <name evidence="8" type="ORF">CUNI_LOCUS11978</name>
</gene>
<keyword evidence="3" id="KW-0408">Iron</keyword>
<keyword evidence="4" id="KW-0411">Iron-sulfur</keyword>
<dbReference type="GO" id="GO:0051537">
    <property type="term" value="F:2 iron, 2 sulfur cluster binding"/>
    <property type="evidence" value="ECO:0007669"/>
    <property type="project" value="UniProtKB-KW"/>
</dbReference>
<dbReference type="InterPro" id="IPR018967">
    <property type="entry name" value="FeS-contain_CDGSH-typ"/>
</dbReference>
<dbReference type="FunFam" id="3.40.5.90:FF:000001">
    <property type="entry name" value="CDGSH iron-sulfur domain-containing protein 1"/>
    <property type="match status" value="1"/>
</dbReference>
<dbReference type="GO" id="GO:0010506">
    <property type="term" value="P:regulation of autophagy"/>
    <property type="evidence" value="ECO:0007669"/>
    <property type="project" value="InterPro"/>
</dbReference>
<evidence type="ECO:0000259" key="7">
    <source>
        <dbReference type="SMART" id="SM00704"/>
    </source>
</evidence>
<dbReference type="Gene3D" id="3.40.5.90">
    <property type="entry name" value="CDGSH iron-sulfur domain, mitoNEET-type"/>
    <property type="match status" value="1"/>
</dbReference>
<evidence type="ECO:0000256" key="1">
    <source>
        <dbReference type="ARBA" id="ARBA00022714"/>
    </source>
</evidence>
<comment type="caution">
    <text evidence="8">The sequence shown here is derived from an EMBL/GenBank/DDBJ whole genome shotgun (WGS) entry which is preliminary data.</text>
</comment>
<keyword evidence="6" id="KW-0472">Membrane</keyword>
<evidence type="ECO:0000256" key="5">
    <source>
        <dbReference type="ARBA" id="ARBA00034078"/>
    </source>
</evidence>
<dbReference type="SMART" id="SM00704">
    <property type="entry name" value="ZnF_CDGSH"/>
    <property type="match status" value="1"/>
</dbReference>
<dbReference type="EMBL" id="CAJHNH020002358">
    <property type="protein sequence ID" value="CAG5126420.1"/>
    <property type="molecule type" value="Genomic_DNA"/>
</dbReference>
<comment type="cofactor">
    <cofactor evidence="5">
        <name>[2Fe-2S] cluster</name>
        <dbReference type="ChEBI" id="CHEBI:190135"/>
    </cofactor>
</comment>
<evidence type="ECO:0000256" key="4">
    <source>
        <dbReference type="ARBA" id="ARBA00023014"/>
    </source>
</evidence>
<protein>
    <recommendedName>
        <fullName evidence="7">Iron-binding zinc finger CDGSH type domain-containing protein</fullName>
    </recommendedName>
</protein>
<keyword evidence="9" id="KW-1185">Reference proteome</keyword>
<keyword evidence="6" id="KW-1133">Transmembrane helix</keyword>
<sequence>MRAPETSDLVTYIPILTSIGLALYVIWHCLRPKADIINPNIKKTEEKVVDTMNVDDIKEDISFCRCWRSQEFPLCDGSHNEHNKKTGDNVGPMCLRKQQKKTFCD</sequence>
<dbReference type="AlphaFoldDB" id="A0A8S3ZF61"/>
<feature type="domain" description="Iron-binding zinc finger CDGSH type" evidence="7">
    <location>
        <begin position="47"/>
        <end position="85"/>
    </location>
</feature>
<evidence type="ECO:0000256" key="3">
    <source>
        <dbReference type="ARBA" id="ARBA00023004"/>
    </source>
</evidence>
<feature type="transmembrane region" description="Helical" evidence="6">
    <location>
        <begin position="12"/>
        <end position="30"/>
    </location>
</feature>
<dbReference type="OrthoDB" id="449252at2759"/>
<dbReference type="Pfam" id="PF09360">
    <property type="entry name" value="zf-CDGSH"/>
    <property type="match status" value="1"/>
</dbReference>
<dbReference type="PANTHER" id="PTHR13680:SF5">
    <property type="entry name" value="CDGSH IRON-SULFUR DOMAIN-CONTAINING PROTEIN 1"/>
    <property type="match status" value="1"/>
</dbReference>
<organism evidence="8 9">
    <name type="scientific">Candidula unifasciata</name>
    <dbReference type="NCBI Taxonomy" id="100452"/>
    <lineage>
        <taxon>Eukaryota</taxon>
        <taxon>Metazoa</taxon>
        <taxon>Spiralia</taxon>
        <taxon>Lophotrochozoa</taxon>
        <taxon>Mollusca</taxon>
        <taxon>Gastropoda</taxon>
        <taxon>Heterobranchia</taxon>
        <taxon>Euthyneura</taxon>
        <taxon>Panpulmonata</taxon>
        <taxon>Eupulmonata</taxon>
        <taxon>Stylommatophora</taxon>
        <taxon>Helicina</taxon>
        <taxon>Helicoidea</taxon>
        <taxon>Geomitridae</taxon>
        <taxon>Candidula</taxon>
    </lineage>
</organism>